<evidence type="ECO:0000256" key="1">
    <source>
        <dbReference type="ARBA" id="ARBA00001947"/>
    </source>
</evidence>
<dbReference type="CDD" id="cd18803">
    <property type="entry name" value="SF2_C_secA"/>
    <property type="match status" value="1"/>
</dbReference>
<evidence type="ECO:0000256" key="16">
    <source>
        <dbReference type="SAM" id="MobiDB-lite"/>
    </source>
</evidence>
<dbReference type="InterPro" id="IPR000185">
    <property type="entry name" value="SecA"/>
</dbReference>
<dbReference type="SMART" id="SM00957">
    <property type="entry name" value="SecA_DEAD"/>
    <property type="match status" value="1"/>
</dbReference>
<dbReference type="FunFam" id="3.40.50.300:FF:000113">
    <property type="entry name" value="Preprotein translocase subunit SecA"/>
    <property type="match status" value="1"/>
</dbReference>
<feature type="binding site" evidence="14">
    <location>
        <position position="92"/>
    </location>
    <ligand>
        <name>ATP</name>
        <dbReference type="ChEBI" id="CHEBI:30616"/>
    </ligand>
</feature>
<dbReference type="CDD" id="cd17928">
    <property type="entry name" value="DEXDc_SecA"/>
    <property type="match status" value="1"/>
</dbReference>
<evidence type="ECO:0000256" key="13">
    <source>
        <dbReference type="ARBA" id="ARBA00023136"/>
    </source>
</evidence>
<dbReference type="GO" id="GO:0008564">
    <property type="term" value="F:protein-exporting ATPase activity"/>
    <property type="evidence" value="ECO:0007669"/>
    <property type="project" value="UniProtKB-EC"/>
</dbReference>
<feature type="compositionally biased region" description="Polar residues" evidence="16">
    <location>
        <begin position="891"/>
        <end position="900"/>
    </location>
</feature>
<keyword evidence="6" id="KW-0479">Metal-binding</keyword>
<dbReference type="InterPro" id="IPR036266">
    <property type="entry name" value="SecA_Wing/Scaffold_sf"/>
</dbReference>
<evidence type="ECO:0000256" key="14">
    <source>
        <dbReference type="HAMAP-Rule" id="MF_01382"/>
    </source>
</evidence>
<dbReference type="Gene3D" id="1.10.3060.10">
    <property type="entry name" value="Helical scaffold and wing domains of SecA"/>
    <property type="match status" value="1"/>
</dbReference>
<dbReference type="InterPro" id="IPR020937">
    <property type="entry name" value="SecA_CS"/>
</dbReference>
<dbReference type="PRINTS" id="PR00906">
    <property type="entry name" value="SECA"/>
</dbReference>
<evidence type="ECO:0000256" key="11">
    <source>
        <dbReference type="ARBA" id="ARBA00022967"/>
    </source>
</evidence>
<evidence type="ECO:0000256" key="7">
    <source>
        <dbReference type="ARBA" id="ARBA00022741"/>
    </source>
</evidence>
<dbReference type="NCBIfam" id="NF009538">
    <property type="entry name" value="PRK12904.1"/>
    <property type="match status" value="1"/>
</dbReference>
<keyword evidence="4 14" id="KW-1003">Cell membrane</keyword>
<dbReference type="InterPro" id="IPR001650">
    <property type="entry name" value="Helicase_C-like"/>
</dbReference>
<evidence type="ECO:0000313" key="21">
    <source>
        <dbReference type="Proteomes" id="UP000782312"/>
    </source>
</evidence>
<sequence length="936" mass="104819">MAVVQSVVSAMKSVFGTANDRLLKRIRPRVEAINALESRVQAMPDAELKAQTARFRERLAAGETEDDILPEAFAVAREAGRRFLRMRHFDVQLIGGIVLHMGRISEMKTGEGKTLVATLAAYLNALSGKGVHIVTVNDYLARRDAAWMGPLYEGLGLTVGCIQHEMDDFARRAAYGADITYGTNNEFGFDYLRDNMKFEPGSLVQHGLNYAIVDEVDSILIDEARTPLIISGPAEEATRLYAVINRLIQPLLREAPRGAEDEPPEAGEAADGYKEGKDAISKKKYEFLIVDEKSRTVGLREKGVLEAERLLGRAGVLSNGQGLYDMGSITVLHHVEQALRAHALFTRDIDYVVKDGQVIIVDEFTGRLMPGRRYSDGLHQALEAKEGVKIQEENITLATITFQNYFRLYKKLAGMTGTADTEAAEFNQTYKLDVAVIPTNRDLIRTEYPDLVYRTEREKLEAVVEEIADWYKKGRPVLVGTVSIEKSEKLAAHLKRRGIPHHVLNAKNHEREAEIIAQAGRKKAITISTNMAGRGTDILLGGNPEFLAAAAANASEGAEFDAAIEEFRAQCATEHDEVVALGGLHVLGTERHESRRIDNQLRGRAGRQGDPGSSRFYLSLEDDLLRIFGSDRIKGIMEKLGMEEGVPIEARMVTRAIENAQKRVEAHHFEMRKHLLEYDDVLNKQREVIYTLRRDILEGKDIADRTEDMAAGLLDGLLDLHLPEAVHFEEWDLPAFAAAFERQFGVPVKIEGYKLIFEKQGAAIDLEDEPRDAVAERLQELIKAVFKAKYGHFDEKVVQDLERIVYIQVLDAQWKEHLTSIEHLKEGIGLRGYAQVNPLNEYKKEAFALFEALNDRIDSEAIQYLYRLDVSEERVQIEEPEPKQELIYTHSNASGFSGDTDNGALAEPVRRKTPKVGRNDPCPCGSGKKYKHCHGR</sequence>
<evidence type="ECO:0000256" key="3">
    <source>
        <dbReference type="ARBA" id="ARBA00022448"/>
    </source>
</evidence>
<dbReference type="GO" id="GO:0005886">
    <property type="term" value="C:plasma membrane"/>
    <property type="evidence" value="ECO:0007669"/>
    <property type="project" value="UniProtKB-SubCell"/>
</dbReference>
<comment type="function">
    <text evidence="14">Part of the Sec protein translocase complex. Interacts with the SecYEG preprotein conducting channel. Has a central role in coupling the hydrolysis of ATP to the transfer of proteins into and across the cell membrane, serving as an ATP-driven molecular motor driving the stepwise translocation of polypeptide chains across the membrane.</text>
</comment>
<dbReference type="InterPro" id="IPR014001">
    <property type="entry name" value="Helicase_ATP-bd"/>
</dbReference>
<comment type="subunit">
    <text evidence="14">Monomer and homodimer. Part of the essential Sec protein translocation apparatus which comprises SecA, SecYEG and auxiliary proteins SecDF. Other proteins may also be involved.</text>
</comment>
<dbReference type="GO" id="GO:0043952">
    <property type="term" value="P:protein transport by the Sec complex"/>
    <property type="evidence" value="ECO:0007669"/>
    <property type="project" value="TreeGrafter"/>
</dbReference>
<dbReference type="EMBL" id="JACPUR010000041">
    <property type="protein sequence ID" value="MBI3129443.1"/>
    <property type="molecule type" value="Genomic_DNA"/>
</dbReference>
<keyword evidence="7 14" id="KW-0547">Nucleotide-binding</keyword>
<evidence type="ECO:0000256" key="6">
    <source>
        <dbReference type="ARBA" id="ARBA00022723"/>
    </source>
</evidence>
<feature type="region of interest" description="Disordered" evidence="16">
    <location>
        <begin position="255"/>
        <end position="274"/>
    </location>
</feature>
<keyword evidence="12 14" id="KW-0811">Translocation</keyword>
<dbReference type="InterPro" id="IPR014018">
    <property type="entry name" value="SecA_motor_DEAD"/>
</dbReference>
<dbReference type="InterPro" id="IPR011116">
    <property type="entry name" value="SecA_Wing/Scaffold"/>
</dbReference>
<comment type="similarity">
    <text evidence="2 14 15">Belongs to the SecA family.</text>
</comment>
<dbReference type="Gene3D" id="3.40.50.300">
    <property type="entry name" value="P-loop containing nucleotide triphosphate hydrolases"/>
    <property type="match status" value="2"/>
</dbReference>
<dbReference type="InterPro" id="IPR011130">
    <property type="entry name" value="SecA_preprotein_X-link_dom"/>
</dbReference>
<dbReference type="SUPFAM" id="SSF52540">
    <property type="entry name" value="P-loop containing nucleoside triphosphate hydrolases"/>
    <property type="match status" value="2"/>
</dbReference>
<dbReference type="Pfam" id="PF21090">
    <property type="entry name" value="P-loop_SecA"/>
    <property type="match status" value="1"/>
</dbReference>
<organism evidence="20 21">
    <name type="scientific">Tectimicrobiota bacterium</name>
    <dbReference type="NCBI Taxonomy" id="2528274"/>
    <lineage>
        <taxon>Bacteria</taxon>
        <taxon>Pseudomonadati</taxon>
        <taxon>Nitrospinota/Tectimicrobiota group</taxon>
        <taxon>Candidatus Tectimicrobiota</taxon>
    </lineage>
</organism>
<dbReference type="GO" id="GO:0005524">
    <property type="term" value="F:ATP binding"/>
    <property type="evidence" value="ECO:0007669"/>
    <property type="project" value="UniProtKB-UniRule"/>
</dbReference>
<reference evidence="20" key="1">
    <citation type="submission" date="2020-07" db="EMBL/GenBank/DDBJ databases">
        <title>Huge and variable diversity of episymbiotic CPR bacteria and DPANN archaea in groundwater ecosystems.</title>
        <authorList>
            <person name="He C.Y."/>
            <person name="Keren R."/>
            <person name="Whittaker M."/>
            <person name="Farag I.F."/>
            <person name="Doudna J."/>
            <person name="Cate J.H.D."/>
            <person name="Banfield J.F."/>
        </authorList>
    </citation>
    <scope>NUCLEOTIDE SEQUENCE</scope>
    <source>
        <strain evidence="20">NC_groundwater_763_Ag_S-0.2um_68_21</strain>
    </source>
</reference>
<dbReference type="PROSITE" id="PS51196">
    <property type="entry name" value="SECA_MOTOR_DEAD"/>
    <property type="match status" value="1"/>
</dbReference>
<dbReference type="Gene3D" id="3.90.1440.10">
    <property type="entry name" value="SecA, preprotein cross-linking domain"/>
    <property type="match status" value="1"/>
</dbReference>
<accession>A0A932I2E2</accession>
<comment type="catalytic activity">
    <reaction evidence="14">
        <text>ATP + H2O + cellular proteinSide 1 = ADP + phosphate + cellular proteinSide 2.</text>
        <dbReference type="EC" id="7.4.2.8"/>
    </reaction>
</comment>
<dbReference type="PROSITE" id="PS51194">
    <property type="entry name" value="HELICASE_CTER"/>
    <property type="match status" value="1"/>
</dbReference>
<evidence type="ECO:0000256" key="9">
    <source>
        <dbReference type="ARBA" id="ARBA00022840"/>
    </source>
</evidence>
<keyword evidence="3 14" id="KW-0813">Transport</keyword>
<keyword evidence="10 14" id="KW-0653">Protein transport</keyword>
<feature type="binding site" evidence="14">
    <location>
        <begin position="110"/>
        <end position="114"/>
    </location>
    <ligand>
        <name>ATP</name>
        <dbReference type="ChEBI" id="CHEBI:30616"/>
    </ligand>
</feature>
<evidence type="ECO:0000256" key="8">
    <source>
        <dbReference type="ARBA" id="ARBA00022833"/>
    </source>
</evidence>
<dbReference type="InterPro" id="IPR036670">
    <property type="entry name" value="SecA_X-link_sf"/>
</dbReference>
<dbReference type="InterPro" id="IPR011115">
    <property type="entry name" value="SecA_DEAD"/>
</dbReference>
<keyword evidence="11 14" id="KW-1278">Translocase</keyword>
<dbReference type="AlphaFoldDB" id="A0A932I2E2"/>
<evidence type="ECO:0000256" key="4">
    <source>
        <dbReference type="ARBA" id="ARBA00022475"/>
    </source>
</evidence>
<dbReference type="SMART" id="SM00958">
    <property type="entry name" value="SecA_PP_bind"/>
    <property type="match status" value="1"/>
</dbReference>
<feature type="binding site" evidence="14">
    <location>
        <position position="537"/>
    </location>
    <ligand>
        <name>ATP</name>
        <dbReference type="ChEBI" id="CHEBI:30616"/>
    </ligand>
</feature>
<dbReference type="GO" id="GO:0005829">
    <property type="term" value="C:cytosol"/>
    <property type="evidence" value="ECO:0007669"/>
    <property type="project" value="TreeGrafter"/>
</dbReference>
<feature type="domain" description="Helicase ATP-binding" evidence="17">
    <location>
        <begin position="94"/>
        <end position="252"/>
    </location>
</feature>
<dbReference type="GO" id="GO:0065002">
    <property type="term" value="P:intracellular protein transmembrane transport"/>
    <property type="evidence" value="ECO:0007669"/>
    <property type="project" value="UniProtKB-UniRule"/>
</dbReference>
<dbReference type="SUPFAM" id="SSF81886">
    <property type="entry name" value="Helical scaffold and wing domains of SecA"/>
    <property type="match status" value="1"/>
</dbReference>
<keyword evidence="5 14" id="KW-0963">Cytoplasm</keyword>
<keyword evidence="9 14" id="KW-0067">ATP-binding</keyword>
<evidence type="ECO:0000259" key="17">
    <source>
        <dbReference type="PROSITE" id="PS51192"/>
    </source>
</evidence>
<dbReference type="GO" id="GO:0031522">
    <property type="term" value="C:cell envelope Sec protein transport complex"/>
    <property type="evidence" value="ECO:0007669"/>
    <property type="project" value="UniProtKB-ARBA"/>
</dbReference>
<dbReference type="InterPro" id="IPR027417">
    <property type="entry name" value="P-loop_NTPase"/>
</dbReference>
<evidence type="ECO:0000259" key="19">
    <source>
        <dbReference type="PROSITE" id="PS51196"/>
    </source>
</evidence>
<dbReference type="PANTHER" id="PTHR30612">
    <property type="entry name" value="SECA INNER MEMBRANE COMPONENT OF SEC PROTEIN SECRETION SYSTEM"/>
    <property type="match status" value="1"/>
</dbReference>
<dbReference type="InterPro" id="IPR004027">
    <property type="entry name" value="SEC_C_motif"/>
</dbReference>
<dbReference type="FunFam" id="3.40.50.300:FF:000334">
    <property type="entry name" value="Protein translocase subunit SecA"/>
    <property type="match status" value="1"/>
</dbReference>
<dbReference type="Pfam" id="PF01043">
    <property type="entry name" value="SecA_PP_bind"/>
    <property type="match status" value="1"/>
</dbReference>
<comment type="caution">
    <text evidence="20">The sequence shown here is derived from an EMBL/GenBank/DDBJ whole genome shotgun (WGS) entry which is preliminary data.</text>
</comment>
<evidence type="ECO:0000259" key="18">
    <source>
        <dbReference type="PROSITE" id="PS51194"/>
    </source>
</evidence>
<dbReference type="GO" id="GO:0006605">
    <property type="term" value="P:protein targeting"/>
    <property type="evidence" value="ECO:0007669"/>
    <property type="project" value="UniProtKB-UniRule"/>
</dbReference>
<evidence type="ECO:0000256" key="2">
    <source>
        <dbReference type="ARBA" id="ARBA00007650"/>
    </source>
</evidence>
<dbReference type="SUPFAM" id="SSF81767">
    <property type="entry name" value="Pre-protein crosslinking domain of SecA"/>
    <property type="match status" value="1"/>
</dbReference>
<gene>
    <name evidence="14 20" type="primary">secA</name>
    <name evidence="20" type="ORF">HYZ11_17685</name>
</gene>
<dbReference type="Proteomes" id="UP000782312">
    <property type="component" value="Unassembled WGS sequence"/>
</dbReference>
<dbReference type="GO" id="GO:0046872">
    <property type="term" value="F:metal ion binding"/>
    <property type="evidence" value="ECO:0007669"/>
    <property type="project" value="UniProtKB-KW"/>
</dbReference>
<proteinExistence type="inferred from homology"/>
<dbReference type="HAMAP" id="MF_01382">
    <property type="entry name" value="SecA"/>
    <property type="match status" value="1"/>
</dbReference>
<feature type="region of interest" description="Disordered" evidence="16">
    <location>
        <begin position="891"/>
        <end position="936"/>
    </location>
</feature>
<comment type="cofactor">
    <cofactor evidence="1">
        <name>Zn(2+)</name>
        <dbReference type="ChEBI" id="CHEBI:29105"/>
    </cofactor>
</comment>
<comment type="subcellular location">
    <subcellularLocation>
        <location evidence="14">Cell membrane</location>
        <topology evidence="14">Peripheral membrane protein</topology>
        <orientation evidence="14">Cytoplasmic side</orientation>
    </subcellularLocation>
    <subcellularLocation>
        <location evidence="14">Cytoplasm</location>
    </subcellularLocation>
    <text evidence="14">Distribution is 50-50.</text>
</comment>
<dbReference type="GO" id="GO:0017038">
    <property type="term" value="P:protein import"/>
    <property type="evidence" value="ECO:0007669"/>
    <property type="project" value="InterPro"/>
</dbReference>
<name>A0A932I2E2_UNCTE</name>
<dbReference type="Pfam" id="PF07516">
    <property type="entry name" value="SecA_SW"/>
    <property type="match status" value="1"/>
</dbReference>
<dbReference type="FunFam" id="3.90.1440.10:FF:000001">
    <property type="entry name" value="Preprotein translocase subunit SecA"/>
    <property type="match status" value="1"/>
</dbReference>
<evidence type="ECO:0000256" key="15">
    <source>
        <dbReference type="RuleBase" id="RU003874"/>
    </source>
</evidence>
<feature type="domain" description="SecA family profile" evidence="19">
    <location>
        <begin position="8"/>
        <end position="649"/>
    </location>
</feature>
<keyword evidence="8" id="KW-0862">Zinc</keyword>
<dbReference type="Pfam" id="PF02810">
    <property type="entry name" value="SEC-C"/>
    <property type="match status" value="1"/>
</dbReference>
<feature type="domain" description="Helicase C-terminal" evidence="18">
    <location>
        <begin position="459"/>
        <end position="658"/>
    </location>
</feature>
<dbReference type="EC" id="7.4.2.8" evidence="14"/>
<keyword evidence="13 14" id="KW-0472">Membrane</keyword>
<dbReference type="InterPro" id="IPR044722">
    <property type="entry name" value="SecA_SF2_C"/>
</dbReference>
<dbReference type="PANTHER" id="PTHR30612:SF0">
    <property type="entry name" value="CHLOROPLAST PROTEIN-TRANSPORTING ATPASE"/>
    <property type="match status" value="1"/>
</dbReference>
<dbReference type="PROSITE" id="PS51192">
    <property type="entry name" value="HELICASE_ATP_BIND_1"/>
    <property type="match status" value="1"/>
</dbReference>
<dbReference type="Pfam" id="PF07517">
    <property type="entry name" value="SecA_DEAD"/>
    <property type="match status" value="1"/>
</dbReference>
<evidence type="ECO:0000313" key="20">
    <source>
        <dbReference type="EMBL" id="MBI3129443.1"/>
    </source>
</evidence>
<evidence type="ECO:0000256" key="10">
    <source>
        <dbReference type="ARBA" id="ARBA00022927"/>
    </source>
</evidence>
<evidence type="ECO:0000256" key="12">
    <source>
        <dbReference type="ARBA" id="ARBA00023010"/>
    </source>
</evidence>
<dbReference type="NCBIfam" id="TIGR00963">
    <property type="entry name" value="secA"/>
    <property type="match status" value="1"/>
</dbReference>
<protein>
    <recommendedName>
        <fullName evidence="14 15">Protein translocase subunit SecA</fullName>
        <ecNumber evidence="14">7.4.2.8</ecNumber>
    </recommendedName>
</protein>
<dbReference type="PROSITE" id="PS01312">
    <property type="entry name" value="SECA"/>
    <property type="match status" value="1"/>
</dbReference>
<evidence type="ECO:0000256" key="5">
    <source>
        <dbReference type="ARBA" id="ARBA00022490"/>
    </source>
</evidence>